<sequence length="122" mass="14102">MWRINTDEIQVSLSKRTKITPRTLFSQSQKILLKQFRRLMLLYSIPCDKGKSALAEHVTSSLGFYHDARAIFSIKIKRSRPLQREPWVREPFVCSRIAEMPNFDLANIATMSPGCTAVDEWS</sequence>
<evidence type="ECO:0000313" key="2">
    <source>
        <dbReference type="Proteomes" id="UP001152795"/>
    </source>
</evidence>
<dbReference type="AlphaFoldDB" id="A0A6S7IYF5"/>
<name>A0A6S7IYF5_PARCT</name>
<dbReference type="EMBL" id="CACRXK020005542">
    <property type="protein sequence ID" value="CAB4006568.1"/>
    <property type="molecule type" value="Genomic_DNA"/>
</dbReference>
<comment type="caution">
    <text evidence="1">The sequence shown here is derived from an EMBL/GenBank/DDBJ whole genome shotgun (WGS) entry which is preliminary data.</text>
</comment>
<gene>
    <name evidence="1" type="ORF">PACLA_8A062911</name>
</gene>
<feature type="non-terminal residue" evidence="1">
    <location>
        <position position="1"/>
    </location>
</feature>
<feature type="non-terminal residue" evidence="1">
    <location>
        <position position="122"/>
    </location>
</feature>
<organism evidence="1 2">
    <name type="scientific">Paramuricea clavata</name>
    <name type="common">Red gorgonian</name>
    <name type="synonym">Violescent sea-whip</name>
    <dbReference type="NCBI Taxonomy" id="317549"/>
    <lineage>
        <taxon>Eukaryota</taxon>
        <taxon>Metazoa</taxon>
        <taxon>Cnidaria</taxon>
        <taxon>Anthozoa</taxon>
        <taxon>Octocorallia</taxon>
        <taxon>Malacalcyonacea</taxon>
        <taxon>Plexauridae</taxon>
        <taxon>Paramuricea</taxon>
    </lineage>
</organism>
<reference evidence="1" key="1">
    <citation type="submission" date="2020-04" db="EMBL/GenBank/DDBJ databases">
        <authorList>
            <person name="Alioto T."/>
            <person name="Alioto T."/>
            <person name="Gomez Garrido J."/>
        </authorList>
    </citation>
    <scope>NUCLEOTIDE SEQUENCE</scope>
    <source>
        <strain evidence="1">A484AB</strain>
    </source>
</reference>
<protein>
    <submittedName>
        <fullName evidence="1">Uncharacterized protein</fullName>
    </submittedName>
</protein>
<dbReference type="Proteomes" id="UP001152795">
    <property type="component" value="Unassembled WGS sequence"/>
</dbReference>
<accession>A0A6S7IYF5</accession>
<proteinExistence type="predicted"/>
<evidence type="ECO:0000313" key="1">
    <source>
        <dbReference type="EMBL" id="CAB4006568.1"/>
    </source>
</evidence>
<keyword evidence="2" id="KW-1185">Reference proteome</keyword>